<protein>
    <recommendedName>
        <fullName evidence="3">GTP-eEF1A C-terminal domain-containing protein</fullName>
    </recommendedName>
</protein>
<dbReference type="AlphaFoldDB" id="A0AA40HJH4"/>
<comment type="caution">
    <text evidence="4">The sequence shown here is derived from an EMBL/GenBank/DDBJ whole genome shotgun (WGS) entry which is preliminary data.</text>
</comment>
<evidence type="ECO:0000259" key="3">
    <source>
        <dbReference type="Pfam" id="PF22594"/>
    </source>
</evidence>
<keyword evidence="5" id="KW-1185">Reference proteome</keyword>
<dbReference type="EMBL" id="JAULJE010000018">
    <property type="protein sequence ID" value="KAK1332358.1"/>
    <property type="molecule type" value="Genomic_DNA"/>
</dbReference>
<dbReference type="InterPro" id="IPR054696">
    <property type="entry name" value="GTP-eEF1A_C"/>
</dbReference>
<gene>
    <name evidence="4" type="ORF">QTO34_007031</name>
</gene>
<sequence>MVSGKPMCVERFSDSPPLGYLTVCDMRQTVAVGVIKTMDKKAAGAGKLFEKEDEATLRFQNQEINLILQYQNMDNHQIQHMAAVMFAKSRSSKCFIIGMRPPQRPRVIRNGYALVCTSFDLNNDGRKPPALPGVHQQKDNIMAFDELLQLLHIPAGLLH</sequence>
<keyword evidence="2" id="KW-0342">GTP-binding</keyword>
<dbReference type="Pfam" id="PF22594">
    <property type="entry name" value="GTP-eEF1A_C"/>
    <property type="match status" value="1"/>
</dbReference>
<reference evidence="4" key="1">
    <citation type="submission" date="2023-06" db="EMBL/GenBank/DDBJ databases">
        <title>Reference genome for the Northern bat (Eptesicus nilssonii), a most northern bat species.</title>
        <authorList>
            <person name="Laine V.N."/>
            <person name="Pulliainen A.T."/>
            <person name="Lilley T.M."/>
        </authorList>
    </citation>
    <scope>NUCLEOTIDE SEQUENCE</scope>
    <source>
        <strain evidence="4">BLF_Eptnil</strain>
        <tissue evidence="4">Kidney</tissue>
    </source>
</reference>
<evidence type="ECO:0000313" key="5">
    <source>
        <dbReference type="Proteomes" id="UP001177744"/>
    </source>
</evidence>
<dbReference type="GO" id="GO:0005525">
    <property type="term" value="F:GTP binding"/>
    <property type="evidence" value="ECO:0007669"/>
    <property type="project" value="UniProtKB-KW"/>
</dbReference>
<dbReference type="InterPro" id="IPR009001">
    <property type="entry name" value="Transl_elong_EF1A/Init_IF2_C"/>
</dbReference>
<evidence type="ECO:0000313" key="4">
    <source>
        <dbReference type="EMBL" id="KAK1332358.1"/>
    </source>
</evidence>
<feature type="non-terminal residue" evidence="4">
    <location>
        <position position="159"/>
    </location>
</feature>
<feature type="domain" description="GTP-eEF1A C-terminal" evidence="3">
    <location>
        <begin position="3"/>
        <end position="36"/>
    </location>
</feature>
<dbReference type="Proteomes" id="UP001177744">
    <property type="component" value="Unassembled WGS sequence"/>
</dbReference>
<dbReference type="PANTHER" id="PTHR44830">
    <property type="entry name" value="ELONGATION FACTOR 1 ALPHA"/>
    <property type="match status" value="1"/>
</dbReference>
<dbReference type="PANTHER" id="PTHR44830:SF1">
    <property type="entry name" value="TR-TYPE G DOMAIN-CONTAINING PROTEIN"/>
    <property type="match status" value="1"/>
</dbReference>
<accession>A0AA40HJH4</accession>
<dbReference type="Gene3D" id="2.40.30.10">
    <property type="entry name" value="Translation factors"/>
    <property type="match status" value="1"/>
</dbReference>
<name>A0AA40HJH4_CNENI</name>
<evidence type="ECO:0000256" key="2">
    <source>
        <dbReference type="ARBA" id="ARBA00023134"/>
    </source>
</evidence>
<keyword evidence="1" id="KW-0547">Nucleotide-binding</keyword>
<proteinExistence type="predicted"/>
<organism evidence="4 5">
    <name type="scientific">Cnephaeus nilssonii</name>
    <name type="common">Northern bat</name>
    <name type="synonym">Eptesicus nilssonii</name>
    <dbReference type="NCBI Taxonomy" id="3371016"/>
    <lineage>
        <taxon>Eukaryota</taxon>
        <taxon>Metazoa</taxon>
        <taxon>Chordata</taxon>
        <taxon>Craniata</taxon>
        <taxon>Vertebrata</taxon>
        <taxon>Euteleostomi</taxon>
        <taxon>Mammalia</taxon>
        <taxon>Eutheria</taxon>
        <taxon>Laurasiatheria</taxon>
        <taxon>Chiroptera</taxon>
        <taxon>Yangochiroptera</taxon>
        <taxon>Vespertilionidae</taxon>
        <taxon>Cnephaeus</taxon>
    </lineage>
</organism>
<evidence type="ECO:0000256" key="1">
    <source>
        <dbReference type="ARBA" id="ARBA00022741"/>
    </source>
</evidence>
<dbReference type="SUPFAM" id="SSF50465">
    <property type="entry name" value="EF-Tu/eEF-1alpha/eIF2-gamma C-terminal domain"/>
    <property type="match status" value="1"/>
</dbReference>